<proteinExistence type="predicted"/>
<sequence length="102" mass="11485">MFKKEITCANPEAKATGEGFSRKRSRSSPESKKNPSRRYSQVTPSREDRALANTTKIGDLQLRQLPDQKLAVFATKTEVKALEERLEELVAENKKTKSSYGP</sequence>
<feature type="coiled-coil region" evidence="1">
    <location>
        <begin position="72"/>
        <end position="99"/>
    </location>
</feature>
<evidence type="ECO:0000313" key="3">
    <source>
        <dbReference type="EMBL" id="KAL1115588.1"/>
    </source>
</evidence>
<protein>
    <submittedName>
        <fullName evidence="3">Uncharacterized protein</fullName>
    </submittedName>
</protein>
<evidence type="ECO:0000256" key="2">
    <source>
        <dbReference type="SAM" id="MobiDB-lite"/>
    </source>
</evidence>
<accession>A0ABD0YBH0</accession>
<evidence type="ECO:0000256" key="1">
    <source>
        <dbReference type="SAM" id="Coils"/>
    </source>
</evidence>
<comment type="caution">
    <text evidence="3">The sequence shown here is derived from an EMBL/GenBank/DDBJ whole genome shotgun (WGS) entry which is preliminary data.</text>
</comment>
<keyword evidence="4" id="KW-1185">Reference proteome</keyword>
<dbReference type="Proteomes" id="UP001558652">
    <property type="component" value="Unassembled WGS sequence"/>
</dbReference>
<feature type="region of interest" description="Disordered" evidence="2">
    <location>
        <begin position="1"/>
        <end position="52"/>
    </location>
</feature>
<gene>
    <name evidence="3" type="ORF">AAG570_005878</name>
</gene>
<name>A0ABD0YBH0_9HEMI</name>
<reference evidence="3 4" key="1">
    <citation type="submission" date="2024-07" db="EMBL/GenBank/DDBJ databases">
        <title>Chromosome-level genome assembly of the water stick insect Ranatra chinensis (Heteroptera: Nepidae).</title>
        <authorList>
            <person name="Liu X."/>
        </authorList>
    </citation>
    <scope>NUCLEOTIDE SEQUENCE [LARGE SCALE GENOMIC DNA]</scope>
    <source>
        <strain evidence="3">Cailab_2021Rc</strain>
        <tissue evidence="3">Muscle</tissue>
    </source>
</reference>
<dbReference type="EMBL" id="JBFDAA010000019">
    <property type="protein sequence ID" value="KAL1115588.1"/>
    <property type="molecule type" value="Genomic_DNA"/>
</dbReference>
<evidence type="ECO:0000313" key="4">
    <source>
        <dbReference type="Proteomes" id="UP001558652"/>
    </source>
</evidence>
<dbReference type="AlphaFoldDB" id="A0ABD0YBH0"/>
<keyword evidence="1" id="KW-0175">Coiled coil</keyword>
<organism evidence="3 4">
    <name type="scientific">Ranatra chinensis</name>
    <dbReference type="NCBI Taxonomy" id="642074"/>
    <lineage>
        <taxon>Eukaryota</taxon>
        <taxon>Metazoa</taxon>
        <taxon>Ecdysozoa</taxon>
        <taxon>Arthropoda</taxon>
        <taxon>Hexapoda</taxon>
        <taxon>Insecta</taxon>
        <taxon>Pterygota</taxon>
        <taxon>Neoptera</taxon>
        <taxon>Paraneoptera</taxon>
        <taxon>Hemiptera</taxon>
        <taxon>Heteroptera</taxon>
        <taxon>Panheteroptera</taxon>
        <taxon>Nepomorpha</taxon>
        <taxon>Nepidae</taxon>
        <taxon>Ranatrinae</taxon>
        <taxon>Ranatra</taxon>
    </lineage>
</organism>